<dbReference type="InterPro" id="IPR013783">
    <property type="entry name" value="Ig-like_fold"/>
</dbReference>
<accession>A0A368ZIT2</accession>
<name>A0A368ZIT2_9FLAO</name>
<dbReference type="OrthoDB" id="9765926at2"/>
<organism evidence="1 2">
    <name type="scientific">Winogradskyella arenosi</name>
    <dbReference type="NCBI Taxonomy" id="533325"/>
    <lineage>
        <taxon>Bacteria</taxon>
        <taxon>Pseudomonadati</taxon>
        <taxon>Bacteroidota</taxon>
        <taxon>Flavobacteriia</taxon>
        <taxon>Flavobacteriales</taxon>
        <taxon>Flavobacteriaceae</taxon>
        <taxon>Winogradskyella</taxon>
    </lineage>
</organism>
<dbReference type="InterPro" id="IPR026341">
    <property type="entry name" value="T9SS_type_B"/>
</dbReference>
<reference evidence="1 2" key="1">
    <citation type="submission" date="2018-07" db="EMBL/GenBank/DDBJ databases">
        <title>Genomic Encyclopedia of Type Strains, Phase III (KMG-III): the genomes of soil and plant-associated and newly described type strains.</title>
        <authorList>
            <person name="Whitman W."/>
        </authorList>
    </citation>
    <scope>NUCLEOTIDE SEQUENCE [LARGE SCALE GENOMIC DNA]</scope>
    <source>
        <strain evidence="1 2">CECT 7958</strain>
    </source>
</reference>
<protein>
    <submittedName>
        <fullName evidence="1">Gliding motility-associated-like protein</fullName>
    </submittedName>
</protein>
<evidence type="ECO:0000313" key="2">
    <source>
        <dbReference type="Proteomes" id="UP000253436"/>
    </source>
</evidence>
<keyword evidence="2" id="KW-1185">Reference proteome</keyword>
<proteinExistence type="predicted"/>
<evidence type="ECO:0000313" key="1">
    <source>
        <dbReference type="EMBL" id="RCW92198.1"/>
    </source>
</evidence>
<dbReference type="Pfam" id="PF13585">
    <property type="entry name" value="CHU_C"/>
    <property type="match status" value="1"/>
</dbReference>
<dbReference type="InterPro" id="IPR049804">
    <property type="entry name" value="Choice_anch_L"/>
</dbReference>
<dbReference type="RefSeq" id="WP_114308876.1">
    <property type="nucleotide sequence ID" value="NZ_QPJO01000002.1"/>
</dbReference>
<dbReference type="NCBIfam" id="TIGR04131">
    <property type="entry name" value="Bac_Flav_CTERM"/>
    <property type="match status" value="1"/>
</dbReference>
<dbReference type="EMBL" id="QPJO01000002">
    <property type="protein sequence ID" value="RCW92198.1"/>
    <property type="molecule type" value="Genomic_DNA"/>
</dbReference>
<dbReference type="Gene3D" id="2.60.40.10">
    <property type="entry name" value="Immunoglobulins"/>
    <property type="match status" value="1"/>
</dbReference>
<gene>
    <name evidence="1" type="ORF">DFQ08_102221</name>
</gene>
<dbReference type="Proteomes" id="UP000253436">
    <property type="component" value="Unassembled WGS sequence"/>
</dbReference>
<comment type="caution">
    <text evidence="1">The sequence shown here is derived from an EMBL/GenBank/DDBJ whole genome shotgun (WGS) entry which is preliminary data.</text>
</comment>
<dbReference type="NCBIfam" id="NF038133">
    <property type="entry name" value="choice_anch_L"/>
    <property type="match status" value="1"/>
</dbReference>
<sequence length="1894" mass="210121">MVKINYIFSLIICFSVCLYTYGQQITTDDLLPLEQLIQDNLGQNCVEISNIASTVNGSINGFNSYGFFERGNSDFPFLNGIVLTTGNVNSAGNTLNTSPLNEGDDAWLTDTDLENALGISNTLNATSIQFNFISVANQIQFNYLLASEEYQQEYPCFYSDGFAFLIREAGTSDSFNNIALIPGTSTPVNTNTVHDEIETWCSAANEAYFEGYNVGDTNYNGRTVVLTATAAIMPNVEYEIKLVIADQSDQNFDSAVFIEGNSFNANVDLGPDISTCGDSVMLNGDIQNPQASYQWYKDNTLIDGANASNFEATASGSYKVEVTIQLGSTSCVIEDVVDIILNSEQASTQISDFIYCDDPSNDGVETFDLTAKNNEVLASVPPSNYLISYHYSNEDALDNNNPITTPIENTSSPQPIFVRIEDAINGCLAYSTFNLVVNQKPDFVDPDPIIACEDPTLDGYTLVDLNLVNDQIINGNNNLYITYHYSLPEADLGSNPIFSPYANFNTSETLYVRIYDSTTGCYSTTTIDVQFQDTPPINLNDQWVGACAPESENGLETFDLTSIIDSVLQGATGLDVSFHITLYEAHNNINPISDPENYQNTSPYYQLLYIRVQDPETGCYAVVNLELFSSIIQSGFSQDAVIVCDDVSDDGIADFNLVEVQWDISNGYPGFEFSFYLTPEDRDNLTNPIDKTIPFTVSNYGTTIYAIASSGICEDYIDIALEISPAIVLSPQTYDYCDEDDDGFTTLIMDTFNSTASQGVQAANVKYYLTEEDAINNENILPDYVYNSSNPQLFYIRVTNSQTECYDISTLQVNIVGAPTIFYPEAIIVCDDDNDGSSTVDFTSKIPEMVSATNGLNFSFYEDYNLALEGTPENAISNPDNFTTETTYIYARVENESSGCANLSGFYVYINTVPEFIPISNFQNCEADISGVADFYFYLKDEEILNGQTGKQVLYFETEADAIAGTNYIDKYTAYNNTSSPQTIYVRVENLTDSNCFGTSSFELEVGSLPIFTPPTAFLVCDDISNDGVATVDLNVKIDEIVTGSPEILDVSFHLSQFDAESNNNPVPLEFTNTTNPQELYARISNGTYCQGISAFEITVISAPVVNPSIPLEQCDTDYDGIVTWDLTISEIDILDVRQDNIEVSYFETVDDLEADTNPINTPHNYQNSTTPQTVYIKVNNTVSDCFVIVPLDLIVNLPPLLNGFETVEICDHPAAEFNFSSVDSYLTDLTTDLIFTYHNNQGDAETNSNPLPPIYNYTETSHSFVARVTNALTGCYSTYPFDLIINPLPVANLPDPLEACDDVTNDGSAYFNLESQTSTVLGTQNANDFDVSYFETLNHAEINENPIIETNTYLGTNTQVIWVRIENNTTGCYNLTEFILRVNPHPNTPQPLVYCDTDYDGETPFNLTTAQSELFETSNPNHIISYFETVTDLENDLNAISNPENYSNTSNPQTVYIKVLDTVANCYTSVTLELYVNLPPPINTFQSIELCDNDTQTFDLNTINTRIVDSNFNVLISYYPSETDAINQTNALESPYTYTDSSTQLFARVAYSTTHCYVIYPFELRINPVPLALAPEDLEVCDDDYDEAFNFTLHAQTASILGFQNPLNYSVTYFNSILDAHENSNSLNANSYIGYNNEIITARVENNLTHCYSLVNFSLVVHRKPYVFIPTQVVCIDNLPLIVSAETFFDTDQYLWSNNSSNSSLEITEIGTYAVTVTSEFGCATTSTFEVIESASATIELTETVDFSDPNNITITISGIGNYQYILDDGEPQDSNTFENVTLGYHTITVIDLNGCAEVTKEVVVVDAPPFFTPNGDTHHDTWHIVGIETLPGSKVYIFDRYGKLIYQLSSESSGWDGTYNNRNMPANDYWFLAEIRQGNTSFEVRGNFALRR</sequence>